<reference evidence="8 9" key="1">
    <citation type="submission" date="2018-12" db="EMBL/GenBank/DDBJ databases">
        <authorList>
            <person name="Chong R.A."/>
        </authorList>
    </citation>
    <scope>NUCLEOTIDE SEQUENCE [LARGE SCALE GENOMIC DNA]</scope>
    <source>
        <strain evidence="8 9">Mst</strain>
    </source>
</reference>
<dbReference type="GO" id="GO:0016114">
    <property type="term" value="P:terpenoid biosynthetic process"/>
    <property type="evidence" value="ECO:0007669"/>
    <property type="project" value="UniProtKB-ARBA"/>
</dbReference>
<dbReference type="PANTHER" id="PTHR43281:SF1">
    <property type="entry name" value="FARNESYL DIPHOSPHATE SYNTHASE"/>
    <property type="match status" value="1"/>
</dbReference>
<keyword evidence="5" id="KW-0460">Magnesium</keyword>
<dbReference type="SUPFAM" id="SSF48576">
    <property type="entry name" value="Terpenoid synthases"/>
    <property type="match status" value="1"/>
</dbReference>
<dbReference type="GO" id="GO:0004659">
    <property type="term" value="F:prenyltransferase activity"/>
    <property type="evidence" value="ECO:0007669"/>
    <property type="project" value="InterPro"/>
</dbReference>
<gene>
    <name evidence="8" type="ORF">D9V75_02230</name>
</gene>
<dbReference type="Gene3D" id="1.10.600.10">
    <property type="entry name" value="Farnesyl Diphosphate Synthase"/>
    <property type="match status" value="1"/>
</dbReference>
<evidence type="ECO:0000256" key="3">
    <source>
        <dbReference type="ARBA" id="ARBA00022679"/>
    </source>
</evidence>
<dbReference type="Pfam" id="PF00348">
    <property type="entry name" value="polyprenyl_synt"/>
    <property type="match status" value="1"/>
</dbReference>
<dbReference type="RefSeq" id="WP_158343808.1">
    <property type="nucleotide sequence ID" value="NZ_CP034861.1"/>
</dbReference>
<accession>A0A4D6YF80</accession>
<dbReference type="InterPro" id="IPR000092">
    <property type="entry name" value="Polyprenyl_synt"/>
</dbReference>
<dbReference type="PROSITE" id="PS00444">
    <property type="entry name" value="POLYPRENYL_SYNTHASE_2"/>
    <property type="match status" value="1"/>
</dbReference>
<evidence type="ECO:0000256" key="7">
    <source>
        <dbReference type="RuleBase" id="RU004466"/>
    </source>
</evidence>
<dbReference type="SFLD" id="SFLDG01017">
    <property type="entry name" value="Polyprenyl_Transferase_Like"/>
    <property type="match status" value="1"/>
</dbReference>
<comment type="cofactor">
    <cofactor evidence="1">
        <name>Mg(2+)</name>
        <dbReference type="ChEBI" id="CHEBI:18420"/>
    </cofactor>
</comment>
<dbReference type="FunFam" id="1.10.600.10:FF:000001">
    <property type="entry name" value="Geranylgeranyl diphosphate synthase"/>
    <property type="match status" value="1"/>
</dbReference>
<dbReference type="PROSITE" id="PS00723">
    <property type="entry name" value="POLYPRENYL_SYNTHASE_1"/>
    <property type="match status" value="1"/>
</dbReference>
<dbReference type="AlphaFoldDB" id="A0A4D6YF80"/>
<dbReference type="CDD" id="cd00685">
    <property type="entry name" value="Trans_IPPS_HT"/>
    <property type="match status" value="1"/>
</dbReference>
<evidence type="ECO:0000256" key="6">
    <source>
        <dbReference type="ARBA" id="ARBA00023229"/>
    </source>
</evidence>
<dbReference type="InterPro" id="IPR033749">
    <property type="entry name" value="Polyprenyl_synt_CS"/>
</dbReference>
<dbReference type="PANTHER" id="PTHR43281">
    <property type="entry name" value="FARNESYL DIPHOSPHATE SYNTHASE"/>
    <property type="match status" value="1"/>
</dbReference>
<dbReference type="Proteomes" id="UP000298673">
    <property type="component" value="Chromosome"/>
</dbReference>
<evidence type="ECO:0000313" key="8">
    <source>
        <dbReference type="EMBL" id="QCI24504.1"/>
    </source>
</evidence>
<name>A0A4D6YF80_9GAMM</name>
<dbReference type="OrthoDB" id="9805316at2"/>
<evidence type="ECO:0000313" key="9">
    <source>
        <dbReference type="Proteomes" id="UP000298673"/>
    </source>
</evidence>
<dbReference type="GO" id="GO:0046872">
    <property type="term" value="F:metal ion binding"/>
    <property type="evidence" value="ECO:0007669"/>
    <property type="project" value="UniProtKB-KW"/>
</dbReference>
<reference evidence="8 9" key="2">
    <citation type="submission" date="2019-05" db="EMBL/GenBank/DDBJ databases">
        <title>Genome evolution of the obligate endosymbiont Buchnera aphidicola.</title>
        <authorList>
            <person name="Moran N.A."/>
        </authorList>
    </citation>
    <scope>NUCLEOTIDE SEQUENCE [LARGE SCALE GENOMIC DNA]</scope>
    <source>
        <strain evidence="8 9">Mst</strain>
    </source>
</reference>
<dbReference type="EMBL" id="CP034861">
    <property type="protein sequence ID" value="QCI24504.1"/>
    <property type="molecule type" value="Genomic_DNA"/>
</dbReference>
<evidence type="ECO:0000256" key="1">
    <source>
        <dbReference type="ARBA" id="ARBA00001946"/>
    </source>
</evidence>
<organism evidence="8 9">
    <name type="scientific">Buchnera aphidicola</name>
    <name type="common">Muscaphis stroyani</name>
    <dbReference type="NCBI Taxonomy" id="1241869"/>
    <lineage>
        <taxon>Bacteria</taxon>
        <taxon>Pseudomonadati</taxon>
        <taxon>Pseudomonadota</taxon>
        <taxon>Gammaproteobacteria</taxon>
        <taxon>Enterobacterales</taxon>
        <taxon>Erwiniaceae</taxon>
        <taxon>Buchnera</taxon>
    </lineage>
</organism>
<evidence type="ECO:0000256" key="2">
    <source>
        <dbReference type="ARBA" id="ARBA00006706"/>
    </source>
</evidence>
<keyword evidence="4" id="KW-0479">Metal-binding</keyword>
<evidence type="ECO:0000256" key="4">
    <source>
        <dbReference type="ARBA" id="ARBA00022723"/>
    </source>
</evidence>
<keyword evidence="6" id="KW-0414">Isoprene biosynthesis</keyword>
<protein>
    <submittedName>
        <fullName evidence="8">(2E,6E)-farnesyl diphosphate synthase</fullName>
    </submittedName>
</protein>
<dbReference type="InterPro" id="IPR008949">
    <property type="entry name" value="Isoprenoid_synthase_dom_sf"/>
</dbReference>
<keyword evidence="3 7" id="KW-0808">Transferase</keyword>
<evidence type="ECO:0000256" key="5">
    <source>
        <dbReference type="ARBA" id="ARBA00022842"/>
    </source>
</evidence>
<proteinExistence type="inferred from homology"/>
<sequence>MNSINLCEMYRHRINKKLLKMIRKLPFQNSVLLESIKYSIVSGGKRIRPCLIYVFGTMFKVNIITLDSISLAVECIHLYSLIHDDLPCMDNDDFRRGKLTCHKRYGEDVSLIAGDAFQSLSFNILSSRSMPGVSYYKRLKMISELSNSIGFSGMCMGQVLDLRAGKSTNKLEKINLYKTAFLIRSSVRLAYLSSKYFSKTTLSTLDRFSIAIGLAFQIQDDIIDFKSDVKKFKKSNSRIYTYPFKFGLDQSYEKIKKLYQEAFFALRDLKKKFNISTLEILIKFIINTI</sequence>
<dbReference type="SFLD" id="SFLDS00005">
    <property type="entry name" value="Isoprenoid_Synthase_Type_I"/>
    <property type="match status" value="1"/>
</dbReference>
<dbReference type="GO" id="GO:0008654">
    <property type="term" value="P:phospholipid biosynthetic process"/>
    <property type="evidence" value="ECO:0007669"/>
    <property type="project" value="UniProtKB-ARBA"/>
</dbReference>
<comment type="similarity">
    <text evidence="2 7">Belongs to the FPP/GGPP synthase family.</text>
</comment>